<dbReference type="InterPro" id="IPR011989">
    <property type="entry name" value="ARM-like"/>
</dbReference>
<dbReference type="EMBL" id="JAINUG010000002">
    <property type="protein sequence ID" value="KAJ8418168.1"/>
    <property type="molecule type" value="Genomic_DNA"/>
</dbReference>
<dbReference type="AlphaFoldDB" id="A0AAD7X2U9"/>
<comment type="caution">
    <text evidence="3">The sequence shown here is derived from an EMBL/GenBank/DDBJ whole genome shotgun (WGS) entry which is preliminary data.</text>
</comment>
<dbReference type="PANTHER" id="PTHR46108">
    <property type="entry name" value="BLUE CHEESE"/>
    <property type="match status" value="1"/>
</dbReference>
<reference evidence="3" key="1">
    <citation type="journal article" date="2023" name="Science">
        <title>Genome structures resolve the early diversification of teleost fishes.</title>
        <authorList>
            <person name="Parey E."/>
            <person name="Louis A."/>
            <person name="Montfort J."/>
            <person name="Bouchez O."/>
            <person name="Roques C."/>
            <person name="Iampietro C."/>
            <person name="Lluch J."/>
            <person name="Castinel A."/>
            <person name="Donnadieu C."/>
            <person name="Desvignes T."/>
            <person name="Floi Bucao C."/>
            <person name="Jouanno E."/>
            <person name="Wen M."/>
            <person name="Mejri S."/>
            <person name="Dirks R."/>
            <person name="Jansen H."/>
            <person name="Henkel C."/>
            <person name="Chen W.J."/>
            <person name="Zahm M."/>
            <person name="Cabau C."/>
            <person name="Klopp C."/>
            <person name="Thompson A.W."/>
            <person name="Robinson-Rechavi M."/>
            <person name="Braasch I."/>
            <person name="Lecointre G."/>
            <person name="Bobe J."/>
            <person name="Postlethwait J.H."/>
            <person name="Berthelot C."/>
            <person name="Roest Crollius H."/>
            <person name="Guiguen Y."/>
        </authorList>
    </citation>
    <scope>NUCLEOTIDE SEQUENCE</scope>
    <source>
        <strain evidence="3">NC1722</strain>
    </source>
</reference>
<dbReference type="InterPro" id="IPR051944">
    <property type="entry name" value="BEACH_domain_protein"/>
</dbReference>
<dbReference type="SUPFAM" id="SSF48371">
    <property type="entry name" value="ARM repeat"/>
    <property type="match status" value="1"/>
</dbReference>
<dbReference type="Gene3D" id="1.25.10.10">
    <property type="entry name" value="Leucine-rich Repeat Variant"/>
    <property type="match status" value="1"/>
</dbReference>
<keyword evidence="4" id="KW-1185">Reference proteome</keyword>
<evidence type="ECO:0000256" key="1">
    <source>
        <dbReference type="ARBA" id="ARBA00022574"/>
    </source>
</evidence>
<feature type="region of interest" description="Disordered" evidence="2">
    <location>
        <begin position="1"/>
        <end position="42"/>
    </location>
</feature>
<name>A0AAD7X2U9_9TELE</name>
<protein>
    <submittedName>
        <fullName evidence="3">Uncharacterized protein</fullName>
    </submittedName>
</protein>
<evidence type="ECO:0000256" key="2">
    <source>
        <dbReference type="SAM" id="MobiDB-lite"/>
    </source>
</evidence>
<dbReference type="Proteomes" id="UP001221898">
    <property type="component" value="Unassembled WGS sequence"/>
</dbReference>
<proteinExistence type="predicted"/>
<sequence>MAGISTGEAGERSELGDAPGLKGVEGSRGLPKSGRAEAPTPDPALALRDQLALLERNDKRPLNEREDDILKLLLLYIQVCQCGSEGADLDLQVLAAQSAEIVLFNIQQKLSEKPAEDARSELEQFFERKGELKTNKGWLLLQSIALLSTRDSDTVTVIIESGLPAALVKCLYLFVALPPRKDNVGEEAVQCSFQEVFTQVLLQLCRQERCVEEMVETQELQCLIIALTSLWDQCSPCWRRQASLVLRAVSAARARNIVEVLQAKDCVKICIQNMLKIPQHVPGPVLAEVAVSVFSFVKDSYPCSPVLFEEFESNEGYPLLQMILSRCEEGVTAEDVQPVGDLLDLIAALTLFGRAELKVALCVSNPQPPGFKFDPVLTKGSSVKNLTAFRIIQSSFLRSENLHTCSQILRAIRNIWTWDKANFFLLEWTMQSLAQLAECAWRKPPAVHALFFQLLETVVLQLSYIPHEALKKVQAVFKQDLSAPFNVAALQCFHRLSAAGGLFCEVLSDSGMLELLLAELKKHAKVLRKAGMTANTGQSRDGSCEKILISNMLKVVATLALKSVKNTVSIRDYGMIPYIKIFLDDEQFRRHTLCLLEQLSVINPEEYMSTTIGALCSSTEAELGLKQDLLQSILKVLESPNSWNAFRTAGGFNGLLSILVDMEGALQERPAGVWASLQHDRVVELILLSLHTVAVAVHLHPVNAHFFHTTGHFQKMADALLQLGCFCEGGPAAADADRDADP</sequence>
<keyword evidence="1" id="KW-0853">WD repeat</keyword>
<organism evidence="3 4">
    <name type="scientific">Aldrovandia affinis</name>
    <dbReference type="NCBI Taxonomy" id="143900"/>
    <lineage>
        <taxon>Eukaryota</taxon>
        <taxon>Metazoa</taxon>
        <taxon>Chordata</taxon>
        <taxon>Craniata</taxon>
        <taxon>Vertebrata</taxon>
        <taxon>Euteleostomi</taxon>
        <taxon>Actinopterygii</taxon>
        <taxon>Neopterygii</taxon>
        <taxon>Teleostei</taxon>
        <taxon>Notacanthiformes</taxon>
        <taxon>Halosauridae</taxon>
        <taxon>Aldrovandia</taxon>
    </lineage>
</organism>
<gene>
    <name evidence="3" type="ORF">AAFF_G00138770</name>
</gene>
<evidence type="ECO:0000313" key="4">
    <source>
        <dbReference type="Proteomes" id="UP001221898"/>
    </source>
</evidence>
<dbReference type="GO" id="GO:0019882">
    <property type="term" value="P:antigen processing and presentation"/>
    <property type="evidence" value="ECO:0007669"/>
    <property type="project" value="TreeGrafter"/>
</dbReference>
<dbReference type="PANTHER" id="PTHR46108:SF3">
    <property type="entry name" value="WD REPEAT- AND FYVE DOMAIN-CONTAINING PROTEIN 4"/>
    <property type="match status" value="1"/>
</dbReference>
<dbReference type="InterPro" id="IPR016024">
    <property type="entry name" value="ARM-type_fold"/>
</dbReference>
<evidence type="ECO:0000313" key="3">
    <source>
        <dbReference type="EMBL" id="KAJ8418168.1"/>
    </source>
</evidence>
<accession>A0AAD7X2U9</accession>